<keyword evidence="2" id="KW-1185">Reference proteome</keyword>
<dbReference type="Proteomes" id="UP000214880">
    <property type="component" value="Unassembled WGS sequence"/>
</dbReference>
<dbReference type="Gene3D" id="3.30.2120.10">
    <property type="entry name" value="Bacillus phage protein-like"/>
    <property type="match status" value="1"/>
</dbReference>
<accession>A0A1G9S8E5</accession>
<evidence type="ECO:0000313" key="2">
    <source>
        <dbReference type="Proteomes" id="UP000214880"/>
    </source>
</evidence>
<dbReference type="AlphaFoldDB" id="A0A1G9S8E5"/>
<proteinExistence type="predicted"/>
<evidence type="ECO:0008006" key="3">
    <source>
        <dbReference type="Google" id="ProtNLM"/>
    </source>
</evidence>
<reference evidence="1 2" key="1">
    <citation type="submission" date="2016-10" db="EMBL/GenBank/DDBJ databases">
        <authorList>
            <person name="de Groot N.N."/>
        </authorList>
    </citation>
    <scope>NUCLEOTIDE SEQUENCE [LARGE SCALE GENOMIC DNA]</scope>
    <source>
        <strain evidence="1 2">DSM 1736</strain>
    </source>
</reference>
<evidence type="ECO:0000313" key="1">
    <source>
        <dbReference type="EMBL" id="SDM31055.1"/>
    </source>
</evidence>
<dbReference type="InterPro" id="IPR028985">
    <property type="entry name" value="Bacillus_phage_prot-like"/>
</dbReference>
<dbReference type="OrthoDB" id="1682558at2"/>
<organism evidence="1 2">
    <name type="scientific">Dendrosporobacter quercicolus</name>
    <dbReference type="NCBI Taxonomy" id="146817"/>
    <lineage>
        <taxon>Bacteria</taxon>
        <taxon>Bacillati</taxon>
        <taxon>Bacillota</taxon>
        <taxon>Negativicutes</taxon>
        <taxon>Selenomonadales</taxon>
        <taxon>Sporomusaceae</taxon>
        <taxon>Dendrosporobacter</taxon>
    </lineage>
</organism>
<sequence>MSNHEILSMQPGRDLDVKLALDVMGYLWITHWLQFSAELAVKWLGTQQELAEAGGVFKAVKPEDFQALKYRENFAESVPAYSTAADESAKITAKMAELGFQYSTETTVASGNTVYIVGFSKSGKTAATARAATLPEAVAKAALLAVA</sequence>
<gene>
    <name evidence="1" type="ORF">SAMN04488502_103225</name>
</gene>
<dbReference type="RefSeq" id="WP_092071901.1">
    <property type="nucleotide sequence ID" value="NZ_FNHB01000003.1"/>
</dbReference>
<dbReference type="EMBL" id="FNHB01000003">
    <property type="protein sequence ID" value="SDM31055.1"/>
    <property type="molecule type" value="Genomic_DNA"/>
</dbReference>
<name>A0A1G9S8E5_9FIRM</name>
<protein>
    <recommendedName>
        <fullName evidence="3">Phage ABA sandwich domain-containing protein</fullName>
    </recommendedName>
</protein>